<evidence type="ECO:0000313" key="1">
    <source>
        <dbReference type="EMBL" id="KKZ67337.1"/>
    </source>
</evidence>
<protein>
    <recommendedName>
        <fullName evidence="3">F-box domain-containing protein</fullName>
    </recommendedName>
</protein>
<sequence length="561" mass="63969">MLPATTRARRAKGIQLVIYRGRYYAQKIRANYDGSYTPDILYTIPTDNVQYILWLKRKRQVYTAKEKLLEASVFTLDNSQSRGTEYVKQRLREVDLYHLPSPLPPKRCGGYPLLFTIDLDIQILSLGPVIHLSLTDLPKDRDKFFAAPSSPSFRWPCLSMAADHLISLPSLTPVELECDFGSYEPSYCAIPLSPSTWLSTDLGLYWPFYDLAFSNFKRVYSQRICQEYLRWPPCGFMFRELAYAIISFASGRVYFRIEDSAHLPTNKASWPSELGHGYHLAHHLPGSAPEETIYWFDNVLVSLVSEIPQQRHIHVDRTVDFGLQQGKLAFQAILLSLSTVILLDVEVVDGIPMVKHTDPLELFGDCKGPDFSLPESPPLHSLGNLQISPPQHLPTQPPLSSKESFRALSNFFTTATLRHLKPHGPETQGRLPNELYYMILDYTDNATFLTCARVSYLFRSYCLSKIRINEKNHKNEGDICDISSPIDTYTHQIIQVHSPLRLTVQNKVSGECLEWCPPKISPVCWSPRPQNDLYLVPIFGESNRLSESRDAMNIFSKAEES</sequence>
<gene>
    <name evidence="1" type="ORF">EMCG_06986</name>
</gene>
<dbReference type="VEuPathDB" id="FungiDB:EMCG_06986"/>
<comment type="caution">
    <text evidence="1">The sequence shown here is derived from an EMBL/GenBank/DDBJ whole genome shotgun (WGS) entry which is preliminary data.</text>
</comment>
<dbReference type="OrthoDB" id="3938867at2759"/>
<evidence type="ECO:0008006" key="3">
    <source>
        <dbReference type="Google" id="ProtNLM"/>
    </source>
</evidence>
<dbReference type="Proteomes" id="UP000034164">
    <property type="component" value="Unassembled WGS sequence"/>
</dbReference>
<accession>A0A0G2I9L7</accession>
<name>A0A0G2I9L7_9EURO</name>
<organism evidence="1 2">
    <name type="scientific">[Emmonsia] crescens</name>
    <dbReference type="NCBI Taxonomy" id="73230"/>
    <lineage>
        <taxon>Eukaryota</taxon>
        <taxon>Fungi</taxon>
        <taxon>Dikarya</taxon>
        <taxon>Ascomycota</taxon>
        <taxon>Pezizomycotina</taxon>
        <taxon>Eurotiomycetes</taxon>
        <taxon>Eurotiomycetidae</taxon>
        <taxon>Onygenales</taxon>
        <taxon>Ajellomycetaceae</taxon>
        <taxon>Emergomyces</taxon>
    </lineage>
</organism>
<proteinExistence type="predicted"/>
<dbReference type="AlphaFoldDB" id="A0A0G2I9L7"/>
<dbReference type="EMBL" id="LCZI01000278">
    <property type="protein sequence ID" value="KKZ67337.1"/>
    <property type="molecule type" value="Genomic_DNA"/>
</dbReference>
<reference evidence="2" key="1">
    <citation type="journal article" date="2015" name="PLoS Genet.">
        <title>The dynamic genome and transcriptome of the human fungal pathogen Blastomyces and close relative Emmonsia.</title>
        <authorList>
            <person name="Munoz J.F."/>
            <person name="Gauthier G.M."/>
            <person name="Desjardins C.A."/>
            <person name="Gallo J.E."/>
            <person name="Holder J."/>
            <person name="Sullivan T.D."/>
            <person name="Marty A.J."/>
            <person name="Carmen J.C."/>
            <person name="Chen Z."/>
            <person name="Ding L."/>
            <person name="Gujja S."/>
            <person name="Magrini V."/>
            <person name="Misas E."/>
            <person name="Mitreva M."/>
            <person name="Priest M."/>
            <person name="Saif S."/>
            <person name="Whiston E.A."/>
            <person name="Young S."/>
            <person name="Zeng Q."/>
            <person name="Goldman W.E."/>
            <person name="Mardis E.R."/>
            <person name="Taylor J.W."/>
            <person name="McEwen J.G."/>
            <person name="Clay O.K."/>
            <person name="Klein B.S."/>
            <person name="Cuomo C.A."/>
        </authorList>
    </citation>
    <scope>NUCLEOTIDE SEQUENCE [LARGE SCALE GENOMIC DNA]</scope>
    <source>
        <strain evidence="2">UAMH 3008</strain>
    </source>
</reference>
<evidence type="ECO:0000313" key="2">
    <source>
        <dbReference type="Proteomes" id="UP000034164"/>
    </source>
</evidence>